<feature type="domain" description="Clathrin/coatomer adaptor adaptin-like N-terminal" evidence="8">
    <location>
        <begin position="186"/>
        <end position="636"/>
    </location>
</feature>
<comment type="function">
    <text evidence="5">Adaptins are components of the adaptor complexes which link clathrin to receptors in coated vesicles. Clathrin-associated protein complexes are believed to interact with the cytoplasmic tails of membrane proteins, leading to their selection and concentration.</text>
</comment>
<evidence type="ECO:0000256" key="2">
    <source>
        <dbReference type="ARBA" id="ARBA00022448"/>
    </source>
</evidence>
<dbReference type="InterPro" id="IPR002553">
    <property type="entry name" value="Clathrin/coatomer_adapt-like_N"/>
</dbReference>
<sequence length="998" mass="111959">MAPQMKGLTQFITDLRNSHDYDEERKRINVEINNIRTKFASGMNSYQKKKYVCKLIYMHLLGYTEEVKFGLVQSLDLIRLPDYLEKLLGYLLVSVLFTRDGGTLLEFYSDLLDLVHPELVLDLRANSEDVNCLALQFIAANFNVMPENGLVLFEPVVSDGHADAVLWQEIIDMVYSFCVSPIARANTKKRAVTALNVLLKLYPQVILNNDNWIPRLLTLVDETDLSVVLSAVPLVRLLTDVSPHYAKSIVPSIANRLYALVVDQDCPREYFYYDNPSPWLVINLIQLVEHFFLPSEQLKVVPLTTAVLDNSTVSKLRQVVSRSIQNASKSVKGLPNRNSQSAILFQAVSLATFLDASPEAIEGAIHALLTLLDSSETNTRYLVLDALIKLSARTKHTSFFNEALENIFKCLHDKDVSVRKKTVDLLFTICDSSTYTSIISKFLDYYPVAESSLKVDIAVKVAVLAEQFATDSIWYVSTMLRLLALGGQSSKTTGVTNRSNVEVWERITQIVVNNEDLHTKASRYIINLLRKAEGGTVPENLVRVAAFILGEFGYKLVDKDDVSSHFTPSKQFQLLFEAYFKVSLASRPIILTAFLKFIYRFSLEDFVPDILDLLEAETQSLDLEIQTRAYEYLKVASYMVSGDETDRRFAKSLITSMPPFENKKNTLLNYLGSVKLVNGRSSSTVNVLKIPNHSVLVSAIKSTKDIPERSTSPNSGYSDEEHFDETTNDPFGDGQTELPQLSPNWYPGYHRMLQYDAGIFYEDQLVKITYRTTKEAHNIHVQFSIINNAAKTANATISAFTVREIHNAFRGTDPAYIVSLTQVPELTIQVKSNMEIDVKVRDIFDNSQSPVLSLTYKCSGSFNTLNLKVPTVLIKTLSGTALGSLDEFKKRWLQIGEHLGTVDGERRGVISAQFRHSSSNIVRILQRIGFAIVHSTQDSEEGVLVMGAGILHTMRSKSGVLVMMKSLDQVGKEFDIVVRSTGGGVSGTIYETLEEIFL</sequence>
<dbReference type="InterPro" id="IPR011989">
    <property type="entry name" value="ARM-like"/>
</dbReference>
<dbReference type="PIRSF" id="PIRSF037091">
    <property type="entry name" value="AP2_complex_alpha"/>
    <property type="match status" value="1"/>
</dbReference>
<keyword evidence="3 5" id="KW-0653">Protein transport</keyword>
<keyword evidence="5" id="KW-0168">Coated pit</keyword>
<evidence type="ECO:0000256" key="3">
    <source>
        <dbReference type="ARBA" id="ARBA00022927"/>
    </source>
</evidence>
<evidence type="ECO:0000256" key="1">
    <source>
        <dbReference type="ARBA" id="ARBA00004184"/>
    </source>
</evidence>
<dbReference type="EMBL" id="LT635764">
    <property type="protein sequence ID" value="SGZ48849.1"/>
    <property type="molecule type" value="Genomic_DNA"/>
</dbReference>
<dbReference type="GO" id="GO:0035615">
    <property type="term" value="F:clathrin adaptor activity"/>
    <property type="evidence" value="ECO:0007669"/>
    <property type="project" value="InterPro"/>
</dbReference>
<dbReference type="GO" id="GO:0006886">
    <property type="term" value="P:intracellular protein transport"/>
    <property type="evidence" value="ECO:0007669"/>
    <property type="project" value="UniProtKB-UniRule"/>
</dbReference>
<dbReference type="Gene3D" id="1.25.10.10">
    <property type="entry name" value="Leucine-rich Repeat Variant"/>
    <property type="match status" value="1"/>
</dbReference>
<dbReference type="SUPFAM" id="SSF55711">
    <property type="entry name" value="Subdomain of clathrin and coatomer appendage domain"/>
    <property type="match status" value="1"/>
</dbReference>
<keyword evidence="2 5" id="KW-0813">Transport</keyword>
<comment type="similarity">
    <text evidence="5">Belongs to the adaptor complexes large subunit family.</text>
</comment>
<keyword evidence="5" id="KW-0254">Endocytosis</keyword>
<evidence type="ECO:0000313" key="9">
    <source>
        <dbReference type="EMBL" id="SGZ48849.1"/>
    </source>
</evidence>
<reference evidence="10" key="1">
    <citation type="submission" date="2016-10" db="EMBL/GenBank/DDBJ databases">
        <authorList>
            <person name="Geijer C."/>
            <person name="Jareborg N."/>
            <person name="Dainat J."/>
        </authorList>
    </citation>
    <scope>NUCLEOTIDE SEQUENCE [LARGE SCALE GENOMIC DNA]</scope>
    <source>
        <strain evidence="10">PYCC 4715</strain>
    </source>
</reference>
<evidence type="ECO:0000256" key="7">
    <source>
        <dbReference type="SAM" id="MobiDB-lite"/>
    </source>
</evidence>
<dbReference type="InterPro" id="IPR050840">
    <property type="entry name" value="Adaptor_Complx_Large_Subunit"/>
</dbReference>
<dbReference type="Gene3D" id="2.60.40.1230">
    <property type="match status" value="1"/>
</dbReference>
<dbReference type="AlphaFoldDB" id="A0A1L0CXA9"/>
<evidence type="ECO:0000259" key="8">
    <source>
        <dbReference type="Pfam" id="PF01602"/>
    </source>
</evidence>
<proteinExistence type="inferred from homology"/>
<feature type="binding site" evidence="6">
    <location>
        <begin position="50"/>
        <end position="54"/>
    </location>
    <ligand>
        <name>a 1,2-diacyl-sn-glycero-3-phospho-(1D-myo-inositol-3,4,5-trisphosphate)</name>
        <dbReference type="ChEBI" id="CHEBI:57836"/>
    </ligand>
</feature>
<dbReference type="InterPro" id="IPR017104">
    <property type="entry name" value="AP2_complex_asu"/>
</dbReference>
<dbReference type="GO" id="GO:0072583">
    <property type="term" value="P:clathrin-dependent endocytosis"/>
    <property type="evidence" value="ECO:0007669"/>
    <property type="project" value="InterPro"/>
</dbReference>
<accession>A0A1L0CXA9</accession>
<name>A0A1L0CXA9_9ASCO</name>
<dbReference type="InterPro" id="IPR013041">
    <property type="entry name" value="Clathrin_app_Ig-like_sf"/>
</dbReference>
<evidence type="ECO:0000256" key="4">
    <source>
        <dbReference type="ARBA" id="ARBA00023136"/>
    </source>
</evidence>
<feature type="binding site" evidence="6">
    <location>
        <position position="38"/>
    </location>
    <ligand>
        <name>a 1,2-diacyl-sn-glycero-3-phospho-(1D-myo-inositol-3,4,5-trisphosphate)</name>
        <dbReference type="ChEBI" id="CHEBI:57836"/>
    </ligand>
</feature>
<gene>
    <name evidence="9" type="ORF">SAMEA4029009_CIC11G00000005832</name>
</gene>
<feature type="region of interest" description="Disordered" evidence="7">
    <location>
        <begin position="706"/>
        <end position="734"/>
    </location>
</feature>
<dbReference type="SUPFAM" id="SSF49348">
    <property type="entry name" value="Clathrin adaptor appendage domain"/>
    <property type="match status" value="1"/>
</dbReference>
<evidence type="ECO:0000256" key="6">
    <source>
        <dbReference type="PIRSR" id="PIRSR037091-1"/>
    </source>
</evidence>
<feature type="binding site" evidence="6">
    <location>
        <position position="46"/>
    </location>
    <ligand>
        <name>a 1,2-diacyl-sn-glycero-3-phospho-(1D-myo-inositol-3,4,5-trisphosphate)</name>
        <dbReference type="ChEBI" id="CHEBI:57836"/>
    </ligand>
</feature>
<dbReference type="Proteomes" id="UP000182259">
    <property type="component" value="Chromosome I"/>
</dbReference>
<evidence type="ECO:0000256" key="5">
    <source>
        <dbReference type="PIRNR" id="PIRNR037091"/>
    </source>
</evidence>
<dbReference type="Gene3D" id="3.30.310.10">
    <property type="entry name" value="TATA-Binding Protein"/>
    <property type="match status" value="1"/>
</dbReference>
<dbReference type="SUPFAM" id="SSF48371">
    <property type="entry name" value="ARM repeat"/>
    <property type="match status" value="1"/>
</dbReference>
<dbReference type="GO" id="GO:0030122">
    <property type="term" value="C:AP-2 adaptor complex"/>
    <property type="evidence" value="ECO:0007669"/>
    <property type="project" value="InterPro"/>
</dbReference>
<protein>
    <recommendedName>
        <fullName evidence="5">AP-2 complex subunit alpha</fullName>
    </recommendedName>
</protein>
<dbReference type="PANTHER" id="PTHR22780">
    <property type="entry name" value="ADAPTIN, ALPHA/GAMMA/EPSILON"/>
    <property type="match status" value="1"/>
</dbReference>
<comment type="subcellular location">
    <subcellularLocation>
        <location evidence="1">Endomembrane system</location>
        <topology evidence="1">Peripheral membrane protein</topology>
    </subcellularLocation>
    <subcellularLocation>
        <location evidence="5">Membrane</location>
        <location evidence="5">Coated pit</location>
    </subcellularLocation>
</comment>
<evidence type="ECO:0000313" key="10">
    <source>
        <dbReference type="Proteomes" id="UP000182259"/>
    </source>
</evidence>
<organism evidence="9 10">
    <name type="scientific">Sungouiella intermedia</name>
    <dbReference type="NCBI Taxonomy" id="45354"/>
    <lineage>
        <taxon>Eukaryota</taxon>
        <taxon>Fungi</taxon>
        <taxon>Dikarya</taxon>
        <taxon>Ascomycota</taxon>
        <taxon>Saccharomycotina</taxon>
        <taxon>Pichiomycetes</taxon>
        <taxon>Metschnikowiaceae</taxon>
        <taxon>Sungouiella</taxon>
    </lineage>
</organism>
<feature type="domain" description="Clathrin/coatomer adaptor adaptin-like N-terminal" evidence="8">
    <location>
        <begin position="24"/>
        <end position="138"/>
    </location>
</feature>
<keyword evidence="4 5" id="KW-0472">Membrane</keyword>
<dbReference type="Pfam" id="PF01602">
    <property type="entry name" value="Adaptin_N"/>
    <property type="match status" value="2"/>
</dbReference>
<dbReference type="InterPro" id="IPR012295">
    <property type="entry name" value="TBP_dom_sf"/>
</dbReference>
<dbReference type="InterPro" id="IPR016024">
    <property type="entry name" value="ARM-type_fold"/>
</dbReference>
<dbReference type="InterPro" id="IPR009028">
    <property type="entry name" value="Coatomer/calthrin_app_sub_C"/>
</dbReference>